<evidence type="ECO:0000256" key="1">
    <source>
        <dbReference type="SAM" id="Phobius"/>
    </source>
</evidence>
<organism evidence="2 3">
    <name type="scientific">Skeletonema marinoi</name>
    <dbReference type="NCBI Taxonomy" id="267567"/>
    <lineage>
        <taxon>Eukaryota</taxon>
        <taxon>Sar</taxon>
        <taxon>Stramenopiles</taxon>
        <taxon>Ochrophyta</taxon>
        <taxon>Bacillariophyta</taxon>
        <taxon>Coscinodiscophyceae</taxon>
        <taxon>Thalassiosirophycidae</taxon>
        <taxon>Thalassiosirales</taxon>
        <taxon>Skeletonemataceae</taxon>
        <taxon>Skeletonema</taxon>
        <taxon>Skeletonema marinoi-dohrnii complex</taxon>
    </lineage>
</organism>
<gene>
    <name evidence="2" type="ORF">QTG54_004419</name>
</gene>
<protein>
    <submittedName>
        <fullName evidence="2">Uncharacterized protein</fullName>
    </submittedName>
</protein>
<keyword evidence="1" id="KW-1133">Transmembrane helix</keyword>
<keyword evidence="3" id="KW-1185">Reference proteome</keyword>
<accession>A0AAD8YFU1</accession>
<sequence>MVNSKIIRGVGLVILAGCYVAVQQVFSKRVLGDTKEMFVTLIGGGRGSMYNTCADDSPTLKKLTLHNPKEYLGGSDAILVEQGPYALRKHSVAYNVDQKPSALTGDANPDPKGNLEYSTANAYLVLDKDIKATTNLQRNDDLSLAFSDSKVTLPETKRALASHLSMSDSVVNYSPDYLSLLGTFNDEVNLILSLECTADQIANIGVAGESQCSDSQLGDSSASTCACCMMDSDYKLATSRNTGVPPAYKNCNSFFDDESNTMSTLSLLASQDGGIAVKSAGEKKYDGSGDLASGNFYTALIQEHSVNDLLFGYPSAFLGKVAFQAQMDQAKKSLSSGLSSVELSKRMLTGQMDSDLSFKLGDVAQYTSDVGSVCFATCLAEGGDCSGHAPERHELSDVDKIKLGGIDCMPYTSTYETVGKCAAINTVLSQDPSAVGYEACVCANGSDEWSSQGCCLAGGSNNGESLRGEGCLYEVAGIADPNYAGMDMSIANAIDLGSALQAWIDKEAANASSEFMCPANEVGLDEHDMFGAYESYDGSTSHVTYYHTGNDRIRQVDVTDSSSTVFSTPVSGGSGKFFKPKGVTTKVGTSQISDGFPIDIAHPVYVPSAKKSIDFHFEGVRENFVRNKVCGTDTCIVSARLTPAATTFHATNETDGAGLPFDGLQPVGHVSGPSINGRPEYLHQPLFVGGDEVLYTQQDNSYVERADGNGIKIYRSLTKSDPGAFNPDATDSNYQLVDKAVVDSQSNALLSHVDIEVASGLGARQRMRFGTSYSIWECDPSTNDKCKLGMNSQAQYSCYSDTGSAFFNDLAAADRNDLSTLGLNNFTYPCSAANLLTPSVVGGKILPNFWVEESTIHASTTEIDLLAAYARSYTKSGNTFILTVSLVFVSLFLGFSMLLRCLCFEQKASFMETEKPAATTASASKSSMA</sequence>
<dbReference type="EMBL" id="JATAAI010000006">
    <property type="protein sequence ID" value="KAK1745128.1"/>
    <property type="molecule type" value="Genomic_DNA"/>
</dbReference>
<evidence type="ECO:0000313" key="2">
    <source>
        <dbReference type="EMBL" id="KAK1745128.1"/>
    </source>
</evidence>
<dbReference type="AlphaFoldDB" id="A0AAD8YFU1"/>
<name>A0AAD8YFU1_9STRA</name>
<dbReference type="Proteomes" id="UP001224775">
    <property type="component" value="Unassembled WGS sequence"/>
</dbReference>
<evidence type="ECO:0000313" key="3">
    <source>
        <dbReference type="Proteomes" id="UP001224775"/>
    </source>
</evidence>
<proteinExistence type="predicted"/>
<keyword evidence="1" id="KW-0812">Transmembrane</keyword>
<keyword evidence="1" id="KW-0472">Membrane</keyword>
<reference evidence="2" key="1">
    <citation type="submission" date="2023-06" db="EMBL/GenBank/DDBJ databases">
        <title>Survivors Of The Sea: Transcriptome response of Skeletonema marinoi to long-term dormancy.</title>
        <authorList>
            <person name="Pinder M.I.M."/>
            <person name="Kourtchenko O."/>
            <person name="Robertson E.K."/>
            <person name="Larsson T."/>
            <person name="Maumus F."/>
            <person name="Osuna-Cruz C.M."/>
            <person name="Vancaester E."/>
            <person name="Stenow R."/>
            <person name="Vandepoele K."/>
            <person name="Ploug H."/>
            <person name="Bruchert V."/>
            <person name="Godhe A."/>
            <person name="Topel M."/>
        </authorList>
    </citation>
    <scope>NUCLEOTIDE SEQUENCE</scope>
    <source>
        <strain evidence="2">R05AC</strain>
    </source>
</reference>
<feature type="transmembrane region" description="Helical" evidence="1">
    <location>
        <begin position="880"/>
        <end position="902"/>
    </location>
</feature>
<comment type="caution">
    <text evidence="2">The sequence shown here is derived from an EMBL/GenBank/DDBJ whole genome shotgun (WGS) entry which is preliminary data.</text>
</comment>